<organism evidence="1 2">
    <name type="scientific">Pistacia integerrima</name>
    <dbReference type="NCBI Taxonomy" id="434235"/>
    <lineage>
        <taxon>Eukaryota</taxon>
        <taxon>Viridiplantae</taxon>
        <taxon>Streptophyta</taxon>
        <taxon>Embryophyta</taxon>
        <taxon>Tracheophyta</taxon>
        <taxon>Spermatophyta</taxon>
        <taxon>Magnoliopsida</taxon>
        <taxon>eudicotyledons</taxon>
        <taxon>Gunneridae</taxon>
        <taxon>Pentapetalae</taxon>
        <taxon>rosids</taxon>
        <taxon>malvids</taxon>
        <taxon>Sapindales</taxon>
        <taxon>Anacardiaceae</taxon>
        <taxon>Pistacia</taxon>
    </lineage>
</organism>
<accession>A0ACC0YQ03</accession>
<comment type="caution">
    <text evidence="1">The sequence shown here is derived from an EMBL/GenBank/DDBJ whole genome shotgun (WGS) entry which is preliminary data.</text>
</comment>
<evidence type="ECO:0000313" key="2">
    <source>
        <dbReference type="Proteomes" id="UP001163603"/>
    </source>
</evidence>
<reference evidence="2" key="1">
    <citation type="journal article" date="2023" name="G3 (Bethesda)">
        <title>Genome assembly and association tests identify interacting loci associated with vigor, precocity, and sex in interspecific pistachio rootstocks.</title>
        <authorList>
            <person name="Palmer W."/>
            <person name="Jacygrad E."/>
            <person name="Sagayaradj S."/>
            <person name="Cavanaugh K."/>
            <person name="Han R."/>
            <person name="Bertier L."/>
            <person name="Beede B."/>
            <person name="Kafkas S."/>
            <person name="Golino D."/>
            <person name="Preece J."/>
            <person name="Michelmore R."/>
        </authorList>
    </citation>
    <scope>NUCLEOTIDE SEQUENCE [LARGE SCALE GENOMIC DNA]</scope>
</reference>
<evidence type="ECO:0000313" key="1">
    <source>
        <dbReference type="EMBL" id="KAJ0040553.1"/>
    </source>
</evidence>
<dbReference type="EMBL" id="CM047740">
    <property type="protein sequence ID" value="KAJ0040553.1"/>
    <property type="molecule type" value="Genomic_DNA"/>
</dbReference>
<dbReference type="Proteomes" id="UP001163603">
    <property type="component" value="Chromosome 5"/>
</dbReference>
<protein>
    <submittedName>
        <fullName evidence="1">Uncharacterized protein</fullName>
    </submittedName>
</protein>
<proteinExistence type="predicted"/>
<name>A0ACC0YQ03_9ROSI</name>
<sequence>MILLLACLLCMFLAITFILFLRFYRNSNKLALRHLPIFGLLPEVLLDLHLFHDKLSKILRTRKGTILINYWLSPNSILLTSDPANVHYMLTTNFSRYPKGSEWRKRFDVFGHGLFNSDFEEWTLQRKAARGFLTHAKFHQLTAKSVPEIIEEGLIPVLEHACKKDLAVDLQDLIKRYTFDYATIIASGCNSKSLSVELPEIPFSKALDDAGEAIFFRHIVPETLWKLQRWLRIGKERKYRDGWRVIDEFYQNLVTKQEPSKDEESFNVLNLYLNRNDILQPRDNDEGVMRDNIISLIFAAEDTTSTAISWFFWLVSKNPEAISKIREELKLNAAPKDANKGDKDRPRSFDFDELSNLVYLHAALCESLRLFPSIPYETRTPTQQDKLPSGHRVNEKTIVIICSYAMGRMASVWGEDCHEFKPERWITEEGKIKHEPSHKFFAFNTRPRMCPGKEIAFVVMKAIAAAIIYNYDIQVLENPPVIPSLSISLRMKHGLMVRVKRKSS</sequence>
<keyword evidence="2" id="KW-1185">Reference proteome</keyword>
<gene>
    <name evidence="1" type="ORF">Pint_26933</name>
</gene>